<feature type="transmembrane region" description="Helical" evidence="2">
    <location>
        <begin position="6"/>
        <end position="23"/>
    </location>
</feature>
<dbReference type="Pfam" id="PF13529">
    <property type="entry name" value="Peptidase_C39_2"/>
    <property type="match status" value="1"/>
</dbReference>
<comment type="caution">
    <text evidence="4">The sequence shown here is derived from an EMBL/GenBank/DDBJ whole genome shotgun (WGS) entry which is preliminary data.</text>
</comment>
<dbReference type="EMBL" id="PCVK01000057">
    <property type="protein sequence ID" value="PIQ71673.1"/>
    <property type="molecule type" value="Genomic_DNA"/>
</dbReference>
<accession>A0A2H0KM76</accession>
<evidence type="ECO:0000259" key="3">
    <source>
        <dbReference type="Pfam" id="PF13529"/>
    </source>
</evidence>
<organism evidence="4 5">
    <name type="scientific">Candidatus Roizmanbacteria bacterium CG11_big_fil_rev_8_21_14_0_20_37_16</name>
    <dbReference type="NCBI Taxonomy" id="1974857"/>
    <lineage>
        <taxon>Bacteria</taxon>
        <taxon>Candidatus Roizmaniibacteriota</taxon>
    </lineage>
</organism>
<keyword evidence="2" id="KW-0472">Membrane</keyword>
<evidence type="ECO:0000256" key="1">
    <source>
        <dbReference type="SAM" id="MobiDB-lite"/>
    </source>
</evidence>
<gene>
    <name evidence="4" type="ORF">COV87_02020</name>
</gene>
<evidence type="ECO:0000313" key="4">
    <source>
        <dbReference type="EMBL" id="PIQ71673.1"/>
    </source>
</evidence>
<dbReference type="AlphaFoldDB" id="A0A2H0KM76"/>
<keyword evidence="2" id="KW-1133">Transmembrane helix</keyword>
<name>A0A2H0KM76_9BACT</name>
<proteinExistence type="predicted"/>
<sequence>MIKKILPISVFVLIVVIIVLLGLQNMLNKNKPQQNSGVKPTLYQGKAGKSFIQPGNNVGKDDSPNITQITAEELKSILPVYAPDFSLEYSNRLQKYVVTTQTDEGESFYNEWLAQNTSYENELQNVIITKQTIQELHEALDYAKGSQLTPEKKAQQDAKIFTDTLNTLMNLPFLFMQSTTQPEENIDSPSPTPNKQTLKLTPTSSLPSPTHYALPSTSFTYYSQCSGPYDNVPLPQGCTICNAGCGPTSVAMILSSYIDTSLTPPKTIEIMEAKGARIGCFGSYISEIYSYLKGRGDLKISDFIIPSEKGLTADEVAKDLQGYTKSGWTIFVLANFKTDGGGHYFWVTDVKKNGDILAYDPYYGKQQAAPINENRYSPAPYYRYAFAIKKS</sequence>
<dbReference type="Proteomes" id="UP000229497">
    <property type="component" value="Unassembled WGS sequence"/>
</dbReference>
<protein>
    <recommendedName>
        <fullName evidence="3">Peptidase C39-like domain-containing protein</fullName>
    </recommendedName>
</protein>
<feature type="region of interest" description="Disordered" evidence="1">
    <location>
        <begin position="181"/>
        <end position="208"/>
    </location>
</feature>
<evidence type="ECO:0000256" key="2">
    <source>
        <dbReference type="SAM" id="Phobius"/>
    </source>
</evidence>
<reference evidence="4 5" key="1">
    <citation type="submission" date="2017-09" db="EMBL/GenBank/DDBJ databases">
        <title>Depth-based differentiation of microbial function through sediment-hosted aquifers and enrichment of novel symbionts in the deep terrestrial subsurface.</title>
        <authorList>
            <person name="Probst A.J."/>
            <person name="Ladd B."/>
            <person name="Jarett J.K."/>
            <person name="Geller-Mcgrath D.E."/>
            <person name="Sieber C.M."/>
            <person name="Emerson J.B."/>
            <person name="Anantharaman K."/>
            <person name="Thomas B.C."/>
            <person name="Malmstrom R."/>
            <person name="Stieglmeier M."/>
            <person name="Klingl A."/>
            <person name="Woyke T."/>
            <person name="Ryan C.M."/>
            <person name="Banfield J.F."/>
        </authorList>
    </citation>
    <scope>NUCLEOTIDE SEQUENCE [LARGE SCALE GENOMIC DNA]</scope>
    <source>
        <strain evidence="4">CG11_big_fil_rev_8_21_14_0_20_37_16</strain>
    </source>
</reference>
<feature type="domain" description="Peptidase C39-like" evidence="3">
    <location>
        <begin position="219"/>
        <end position="362"/>
    </location>
</feature>
<dbReference type="InterPro" id="IPR039564">
    <property type="entry name" value="Peptidase_C39-like"/>
</dbReference>
<evidence type="ECO:0000313" key="5">
    <source>
        <dbReference type="Proteomes" id="UP000229497"/>
    </source>
</evidence>
<keyword evidence="2" id="KW-0812">Transmembrane</keyword>